<dbReference type="EMBL" id="ML986502">
    <property type="protein sequence ID" value="KAF2274526.1"/>
    <property type="molecule type" value="Genomic_DNA"/>
</dbReference>
<gene>
    <name evidence="2" type="ORF">EI97DRAFT_402079</name>
</gene>
<evidence type="ECO:0000256" key="1">
    <source>
        <dbReference type="SAM" id="MobiDB-lite"/>
    </source>
</evidence>
<protein>
    <submittedName>
        <fullName evidence="2">Uncharacterized protein</fullName>
    </submittedName>
</protein>
<feature type="region of interest" description="Disordered" evidence="1">
    <location>
        <begin position="107"/>
        <end position="134"/>
    </location>
</feature>
<organism evidence="2 3">
    <name type="scientific">Westerdykella ornata</name>
    <dbReference type="NCBI Taxonomy" id="318751"/>
    <lineage>
        <taxon>Eukaryota</taxon>
        <taxon>Fungi</taxon>
        <taxon>Dikarya</taxon>
        <taxon>Ascomycota</taxon>
        <taxon>Pezizomycotina</taxon>
        <taxon>Dothideomycetes</taxon>
        <taxon>Pleosporomycetidae</taxon>
        <taxon>Pleosporales</taxon>
        <taxon>Sporormiaceae</taxon>
        <taxon>Westerdykella</taxon>
    </lineage>
</organism>
<accession>A0A6A6JFX4</accession>
<dbReference type="AlphaFoldDB" id="A0A6A6JFX4"/>
<dbReference type="Proteomes" id="UP000800097">
    <property type="component" value="Unassembled WGS sequence"/>
</dbReference>
<reference evidence="2" key="1">
    <citation type="journal article" date="2020" name="Stud. Mycol.">
        <title>101 Dothideomycetes genomes: a test case for predicting lifestyles and emergence of pathogens.</title>
        <authorList>
            <person name="Haridas S."/>
            <person name="Albert R."/>
            <person name="Binder M."/>
            <person name="Bloem J."/>
            <person name="Labutti K."/>
            <person name="Salamov A."/>
            <person name="Andreopoulos B."/>
            <person name="Baker S."/>
            <person name="Barry K."/>
            <person name="Bills G."/>
            <person name="Bluhm B."/>
            <person name="Cannon C."/>
            <person name="Castanera R."/>
            <person name="Culley D."/>
            <person name="Daum C."/>
            <person name="Ezra D."/>
            <person name="Gonzalez J."/>
            <person name="Henrissat B."/>
            <person name="Kuo A."/>
            <person name="Liang C."/>
            <person name="Lipzen A."/>
            <person name="Lutzoni F."/>
            <person name="Magnuson J."/>
            <person name="Mondo S."/>
            <person name="Nolan M."/>
            <person name="Ohm R."/>
            <person name="Pangilinan J."/>
            <person name="Park H.-J."/>
            <person name="Ramirez L."/>
            <person name="Alfaro M."/>
            <person name="Sun H."/>
            <person name="Tritt A."/>
            <person name="Yoshinaga Y."/>
            <person name="Zwiers L.-H."/>
            <person name="Turgeon B."/>
            <person name="Goodwin S."/>
            <person name="Spatafora J."/>
            <person name="Crous P."/>
            <person name="Grigoriev I."/>
        </authorList>
    </citation>
    <scope>NUCLEOTIDE SEQUENCE</scope>
    <source>
        <strain evidence="2">CBS 379.55</strain>
    </source>
</reference>
<dbReference type="OrthoDB" id="3520229at2759"/>
<sequence length="164" mass="16234">MTSTLSSAASNPTGATCATQPYSQLPTNDVACAVAHASAEGLPSNYTSLMESCCKKAPVEKFANDCGLYCLSIDQSVADLTRCFQDAGIQPGWIFCNGNNTASATATGAPSKTGGGAGATGGATGTGEPRQTGAAGVVNVRQSVSKAGLGVVAMLVVSAVFGTM</sequence>
<proteinExistence type="predicted"/>
<keyword evidence="3" id="KW-1185">Reference proteome</keyword>
<evidence type="ECO:0000313" key="2">
    <source>
        <dbReference type="EMBL" id="KAF2274526.1"/>
    </source>
</evidence>
<evidence type="ECO:0000313" key="3">
    <source>
        <dbReference type="Proteomes" id="UP000800097"/>
    </source>
</evidence>
<feature type="compositionally biased region" description="Gly residues" evidence="1">
    <location>
        <begin position="113"/>
        <end position="125"/>
    </location>
</feature>
<name>A0A6A6JFX4_WESOR</name>
<dbReference type="GeneID" id="54549652"/>
<dbReference type="RefSeq" id="XP_033652065.1">
    <property type="nucleotide sequence ID" value="XM_033796477.1"/>
</dbReference>